<name>A0ABT1R288_9HYPH</name>
<proteinExistence type="predicted"/>
<accession>A0ABT1R288</accession>
<dbReference type="EMBL" id="WHSB02000002">
    <property type="protein sequence ID" value="MCQ4629300.1"/>
    <property type="molecule type" value="Genomic_DNA"/>
</dbReference>
<reference evidence="1" key="1">
    <citation type="submission" date="2021-07" db="EMBL/GenBank/DDBJ databases">
        <title>Shinella sp. nov., a novel member of the genus Shinella from water.</title>
        <authorList>
            <person name="Deng Y."/>
        </authorList>
    </citation>
    <scope>NUCLEOTIDE SEQUENCE</scope>
    <source>
        <strain evidence="1">CPCC 100929</strain>
    </source>
</reference>
<keyword evidence="2" id="KW-1185">Reference proteome</keyword>
<protein>
    <recommendedName>
        <fullName evidence="3">DUF1127 domain-containing protein</fullName>
    </recommendedName>
</protein>
<organism evidence="1 2">
    <name type="scientific">Shinella lacus</name>
    <dbReference type="NCBI Taxonomy" id="2654216"/>
    <lineage>
        <taxon>Bacteria</taxon>
        <taxon>Pseudomonadati</taxon>
        <taxon>Pseudomonadota</taxon>
        <taxon>Alphaproteobacteria</taxon>
        <taxon>Hyphomicrobiales</taxon>
        <taxon>Rhizobiaceae</taxon>
        <taxon>Shinella</taxon>
    </lineage>
</organism>
<gene>
    <name evidence="1" type="ORF">GB927_004575</name>
</gene>
<sequence>MEHRPVRRASGAHHAGSLSYTLRHIAERIVSAWERHRAERELESMPYDLRKDIGFRSKNTR</sequence>
<comment type="caution">
    <text evidence="1">The sequence shown here is derived from an EMBL/GenBank/DDBJ whole genome shotgun (WGS) entry which is preliminary data.</text>
</comment>
<evidence type="ECO:0000313" key="1">
    <source>
        <dbReference type="EMBL" id="MCQ4629300.1"/>
    </source>
</evidence>
<evidence type="ECO:0008006" key="3">
    <source>
        <dbReference type="Google" id="ProtNLM"/>
    </source>
</evidence>
<evidence type="ECO:0000313" key="2">
    <source>
        <dbReference type="Proteomes" id="UP000996601"/>
    </source>
</evidence>
<dbReference type="Proteomes" id="UP000996601">
    <property type="component" value="Unassembled WGS sequence"/>
</dbReference>